<organism evidence="2 3">
    <name type="scientific">Porphyromonas gulae</name>
    <dbReference type="NCBI Taxonomy" id="111105"/>
    <lineage>
        <taxon>Bacteria</taxon>
        <taxon>Pseudomonadati</taxon>
        <taxon>Bacteroidota</taxon>
        <taxon>Bacteroidia</taxon>
        <taxon>Bacteroidales</taxon>
        <taxon>Porphyromonadaceae</taxon>
        <taxon>Porphyromonas</taxon>
    </lineage>
</organism>
<name>A0A099WWK6_9PORP</name>
<keyword evidence="1" id="KW-0732">Signal</keyword>
<dbReference type="EMBL" id="JRAI01000066">
    <property type="protein sequence ID" value="KGN84729.1"/>
    <property type="molecule type" value="Genomic_DNA"/>
</dbReference>
<evidence type="ECO:0000256" key="1">
    <source>
        <dbReference type="SAM" id="SignalP"/>
    </source>
</evidence>
<sequence length="168" mass="18345">MKTNTYSLLFVSISLVFLSFFSAKAQAVHPRIEAGLGGHDLLQLNTSFGLYQHPRLLLAAGVGFLRIKNTVDKPGFIPEGDKPSGGGVQIFAEVYGTFLPGNIAPSYSLKGGFLLKEGLPLFSIPSIGCLFRMTRKFSIEPSVGYYLWVAPKHQMSGGTWMANLAFHF</sequence>
<gene>
    <name evidence="2" type="ORF">HR08_08455</name>
</gene>
<accession>A0A099WWK6</accession>
<reference evidence="2 3" key="1">
    <citation type="submission" date="2014-08" db="EMBL/GenBank/DDBJ databases">
        <title>Porphyromonas gulae strain:COT-052_OH1451 Genome sequencing.</title>
        <authorList>
            <person name="Wallis C."/>
            <person name="Deusch O."/>
            <person name="O'Flynn C."/>
            <person name="Davis I."/>
            <person name="Jospin G."/>
            <person name="Darling A.E."/>
            <person name="Coil D.A."/>
            <person name="Alexiev A."/>
            <person name="Horsfall A."/>
            <person name="Kirkwood N."/>
            <person name="Harris S."/>
            <person name="Eisen J.A."/>
        </authorList>
    </citation>
    <scope>NUCLEOTIDE SEQUENCE [LARGE SCALE GENOMIC DNA]</scope>
    <source>
        <strain evidence="3">COT-052 OH1451</strain>
    </source>
</reference>
<evidence type="ECO:0000313" key="2">
    <source>
        <dbReference type="EMBL" id="KGN84729.1"/>
    </source>
</evidence>
<dbReference type="GeneID" id="57240774"/>
<proteinExistence type="predicted"/>
<dbReference type="RefSeq" id="WP_039418685.1">
    <property type="nucleotide sequence ID" value="NZ_CALUCC010000015.1"/>
</dbReference>
<feature type="signal peptide" evidence="1">
    <location>
        <begin position="1"/>
        <end position="27"/>
    </location>
</feature>
<feature type="chain" id="PRO_5001964542" evidence="1">
    <location>
        <begin position="28"/>
        <end position="168"/>
    </location>
</feature>
<dbReference type="AlphaFoldDB" id="A0A099WWK6"/>
<dbReference type="PATRIC" id="fig|111105.18.peg.1621"/>
<comment type="caution">
    <text evidence="2">The sequence shown here is derived from an EMBL/GenBank/DDBJ whole genome shotgun (WGS) entry which is preliminary data.</text>
</comment>
<protein>
    <submittedName>
        <fullName evidence="2">Uncharacterized protein</fullName>
    </submittedName>
</protein>
<dbReference type="Proteomes" id="UP000030130">
    <property type="component" value="Unassembled WGS sequence"/>
</dbReference>
<evidence type="ECO:0000313" key="3">
    <source>
        <dbReference type="Proteomes" id="UP000030130"/>
    </source>
</evidence>